<protein>
    <submittedName>
        <fullName evidence="2">Uncharacterized protein</fullName>
    </submittedName>
</protein>
<feature type="transmembrane region" description="Helical" evidence="1">
    <location>
        <begin position="114"/>
        <end position="133"/>
    </location>
</feature>
<accession>A0A4R8Y0B3</accession>
<organism evidence="2 3">
    <name type="scientific">Cryobacterium cheniae</name>
    <dbReference type="NCBI Taxonomy" id="1259262"/>
    <lineage>
        <taxon>Bacteria</taxon>
        <taxon>Bacillati</taxon>
        <taxon>Actinomycetota</taxon>
        <taxon>Actinomycetes</taxon>
        <taxon>Micrococcales</taxon>
        <taxon>Microbacteriaceae</taxon>
        <taxon>Cryobacterium</taxon>
    </lineage>
</organism>
<keyword evidence="1" id="KW-0812">Transmembrane</keyword>
<reference evidence="2 3" key="1">
    <citation type="submission" date="2019-03" db="EMBL/GenBank/DDBJ databases">
        <title>Genomics of glacier-inhabiting Cryobacterium strains.</title>
        <authorList>
            <person name="Liu Q."/>
            <person name="Xin Y.-H."/>
        </authorList>
    </citation>
    <scope>NUCLEOTIDE SEQUENCE [LARGE SCALE GENOMIC DNA]</scope>
    <source>
        <strain evidence="2 3">TMT2-48-2</strain>
    </source>
</reference>
<keyword evidence="3" id="KW-1185">Reference proteome</keyword>
<comment type="caution">
    <text evidence="2">The sequence shown here is derived from an EMBL/GenBank/DDBJ whole genome shotgun (WGS) entry which is preliminary data.</text>
</comment>
<sequence>MTPQPWIAALTVLGFILTAGGLIAAYLSAKRQPGLEEKRIEKSQELSKAYMAEIAELTRQQSDGAVGYMINVRYHALYAENQLIRPTIESIEYLAAEDSKRLIEMILVSTRGNLIWAGVGLMLSSAASLWSVFI</sequence>
<feature type="transmembrane region" description="Helical" evidence="1">
    <location>
        <begin position="6"/>
        <end position="29"/>
    </location>
</feature>
<proteinExistence type="predicted"/>
<evidence type="ECO:0000256" key="1">
    <source>
        <dbReference type="SAM" id="Phobius"/>
    </source>
</evidence>
<gene>
    <name evidence="2" type="ORF">E3T23_00940</name>
</gene>
<dbReference type="EMBL" id="SOGN01000008">
    <property type="protein sequence ID" value="TFC83861.1"/>
    <property type="molecule type" value="Genomic_DNA"/>
</dbReference>
<keyword evidence="1" id="KW-1133">Transmembrane helix</keyword>
<dbReference type="RefSeq" id="WP_134368551.1">
    <property type="nucleotide sequence ID" value="NZ_SOGN01000008.1"/>
</dbReference>
<dbReference type="AlphaFoldDB" id="A0A4R8Y0B3"/>
<name>A0A4R8Y0B3_9MICO</name>
<dbReference type="Proteomes" id="UP000298433">
    <property type="component" value="Unassembled WGS sequence"/>
</dbReference>
<evidence type="ECO:0000313" key="3">
    <source>
        <dbReference type="Proteomes" id="UP000298433"/>
    </source>
</evidence>
<evidence type="ECO:0000313" key="2">
    <source>
        <dbReference type="EMBL" id="TFC83861.1"/>
    </source>
</evidence>
<keyword evidence="1" id="KW-0472">Membrane</keyword>